<protein>
    <submittedName>
        <fullName evidence="5">Ef hand family protein</fullName>
    </submittedName>
</protein>
<dbReference type="InterPro" id="IPR002048">
    <property type="entry name" value="EF_hand_dom"/>
</dbReference>
<dbReference type="PANTHER" id="PTHR34524:SF6">
    <property type="entry name" value="CALCYPHOSINE LIKE"/>
    <property type="match status" value="1"/>
</dbReference>
<sequence>MAFYGVGLDVKVRELNLNFKLNIQQKGGVGLRTLKRIFQRMDYNGNKKLDASEFEQALAAFGLFPKKVELQALMKYYDIDGDGNISYEEFIRGLRDELTQRRKNMVQKAFNMLDRDMAVYDVSMNPEYIEGRKTRDQILTDFLNNFEGVKGNRDGTITKDEFFDYYTDLSMSVPSDEYFVRMMESTWQCPEVEDASSKAVLQMLLKEVRLRILELARNDPKLLRKVFNDFDLNQSGHLTIDEVTNMIAKLKISVERKMVYPFFKIIDNDNSGGVEFAEFERYVISNPY</sequence>
<evidence type="ECO:0000256" key="1">
    <source>
        <dbReference type="ARBA" id="ARBA00022723"/>
    </source>
</evidence>
<reference evidence="5 6" key="1">
    <citation type="submission" date="2014-06" db="EMBL/GenBank/DDBJ databases">
        <authorList>
            <person name="Swart Estienne"/>
        </authorList>
    </citation>
    <scope>NUCLEOTIDE SEQUENCE [LARGE SCALE GENOMIC DNA]</scope>
    <source>
        <strain evidence="5 6">130c</strain>
    </source>
</reference>
<evidence type="ECO:0000256" key="2">
    <source>
        <dbReference type="ARBA" id="ARBA00022737"/>
    </source>
</evidence>
<evidence type="ECO:0000313" key="6">
    <source>
        <dbReference type="Proteomes" id="UP000039865"/>
    </source>
</evidence>
<dbReference type="Pfam" id="PF13499">
    <property type="entry name" value="EF-hand_7"/>
    <property type="match status" value="2"/>
</dbReference>
<dbReference type="InterPro" id="IPR051581">
    <property type="entry name" value="Ca-bind"/>
</dbReference>
<evidence type="ECO:0000313" key="5">
    <source>
        <dbReference type="EMBL" id="CDW86450.1"/>
    </source>
</evidence>
<dbReference type="InterPro" id="IPR011992">
    <property type="entry name" value="EF-hand-dom_pair"/>
</dbReference>
<proteinExistence type="predicted"/>
<dbReference type="GO" id="GO:0005509">
    <property type="term" value="F:calcium ion binding"/>
    <property type="evidence" value="ECO:0007669"/>
    <property type="project" value="InterPro"/>
</dbReference>
<dbReference type="SUPFAM" id="SSF47473">
    <property type="entry name" value="EF-hand"/>
    <property type="match status" value="1"/>
</dbReference>
<dbReference type="Proteomes" id="UP000039865">
    <property type="component" value="Unassembled WGS sequence"/>
</dbReference>
<accession>A0A078AVN7</accession>
<feature type="domain" description="EF-hand" evidence="4">
    <location>
        <begin position="29"/>
        <end position="64"/>
    </location>
</feature>
<dbReference type="OMA" id="SQHNTKI"/>
<dbReference type="InParanoid" id="A0A078AVN7"/>
<evidence type="ECO:0000256" key="3">
    <source>
        <dbReference type="ARBA" id="ARBA00022837"/>
    </source>
</evidence>
<keyword evidence="3" id="KW-0106">Calcium</keyword>
<dbReference type="SMART" id="SM00054">
    <property type="entry name" value="EFh"/>
    <property type="match status" value="5"/>
</dbReference>
<dbReference type="CDD" id="cd00051">
    <property type="entry name" value="EFh"/>
    <property type="match status" value="2"/>
</dbReference>
<dbReference type="PROSITE" id="PS00018">
    <property type="entry name" value="EF_HAND_1"/>
    <property type="match status" value="3"/>
</dbReference>
<dbReference type="InterPro" id="IPR018247">
    <property type="entry name" value="EF_Hand_1_Ca_BS"/>
</dbReference>
<feature type="domain" description="EF-hand" evidence="4">
    <location>
        <begin position="218"/>
        <end position="253"/>
    </location>
</feature>
<keyword evidence="2" id="KW-0677">Repeat</keyword>
<dbReference type="OrthoDB" id="444540at2759"/>
<name>A0A078AVN7_STYLE</name>
<keyword evidence="6" id="KW-1185">Reference proteome</keyword>
<dbReference type="EMBL" id="CCKQ01014655">
    <property type="protein sequence ID" value="CDW86450.1"/>
    <property type="molecule type" value="Genomic_DNA"/>
</dbReference>
<dbReference type="PANTHER" id="PTHR34524">
    <property type="entry name" value="CALCYPHOSIN"/>
    <property type="match status" value="1"/>
</dbReference>
<evidence type="ECO:0000259" key="4">
    <source>
        <dbReference type="PROSITE" id="PS50222"/>
    </source>
</evidence>
<organism evidence="5 6">
    <name type="scientific">Stylonychia lemnae</name>
    <name type="common">Ciliate</name>
    <dbReference type="NCBI Taxonomy" id="5949"/>
    <lineage>
        <taxon>Eukaryota</taxon>
        <taxon>Sar</taxon>
        <taxon>Alveolata</taxon>
        <taxon>Ciliophora</taxon>
        <taxon>Intramacronucleata</taxon>
        <taxon>Spirotrichea</taxon>
        <taxon>Stichotrichia</taxon>
        <taxon>Sporadotrichida</taxon>
        <taxon>Oxytrichidae</taxon>
        <taxon>Stylonychinae</taxon>
        <taxon>Stylonychia</taxon>
    </lineage>
</organism>
<keyword evidence="1" id="KW-0479">Metal-binding</keyword>
<gene>
    <name evidence="5" type="primary">Contig3115.g3333</name>
    <name evidence="5" type="ORF">STYLEM_15545</name>
</gene>
<dbReference type="PROSITE" id="PS50222">
    <property type="entry name" value="EF_HAND_2"/>
    <property type="match status" value="3"/>
</dbReference>
<dbReference type="AlphaFoldDB" id="A0A078AVN7"/>
<feature type="domain" description="EF-hand" evidence="4">
    <location>
        <begin position="65"/>
        <end position="100"/>
    </location>
</feature>
<dbReference type="Gene3D" id="1.10.238.10">
    <property type="entry name" value="EF-hand"/>
    <property type="match status" value="3"/>
</dbReference>